<evidence type="ECO:0000313" key="6">
    <source>
        <dbReference type="Proteomes" id="UP000010824"/>
    </source>
</evidence>
<dbReference type="GeneID" id="14310315"/>
<dbReference type="AlphaFoldDB" id="L0HG31"/>
<dbReference type="GO" id="GO:0030515">
    <property type="term" value="F:snoRNA binding"/>
    <property type="evidence" value="ECO:0007669"/>
    <property type="project" value="InterPro"/>
</dbReference>
<evidence type="ECO:0000313" key="5">
    <source>
        <dbReference type="EMBL" id="AGB02054.1"/>
    </source>
</evidence>
<dbReference type="KEGG" id="mfo:Metfor_1002"/>
<dbReference type="RefSeq" id="WP_015285018.1">
    <property type="nucleotide sequence ID" value="NC_019943.1"/>
</dbReference>
<dbReference type="SUPFAM" id="SSF144210">
    <property type="entry name" value="Nop10-like SnoRNP"/>
    <property type="match status" value="1"/>
</dbReference>
<accession>L0HG31</accession>
<sequence length="51" mass="5841" precursor="true">MTGRIRHCPADHIYTLSLTCPACGRPTSVAHPVRFSPMDKYGRYRRLAKHD</sequence>
<dbReference type="eggNOG" id="arCOG00906">
    <property type="taxonomic scope" value="Archaea"/>
</dbReference>
<evidence type="ECO:0000256" key="3">
    <source>
        <dbReference type="ARBA" id="ARBA00022552"/>
    </source>
</evidence>
<gene>
    <name evidence="5" type="ordered locus">Metfor_1002</name>
</gene>
<dbReference type="HOGENOM" id="CLU_196480_1_0_2"/>
<dbReference type="STRING" id="593750.Metfor_1002"/>
<dbReference type="OrthoDB" id="7259at2157"/>
<reference evidence="6" key="1">
    <citation type="submission" date="2011-12" db="EMBL/GenBank/DDBJ databases">
        <title>Complete sequence of Methanoregula formicicum SMSP.</title>
        <authorList>
            <person name="Lucas S."/>
            <person name="Han J."/>
            <person name="Lapidus A."/>
            <person name="Cheng J.-F."/>
            <person name="Goodwin L."/>
            <person name="Pitluck S."/>
            <person name="Peters L."/>
            <person name="Ovchinnikova G."/>
            <person name="Teshima H."/>
            <person name="Detter J.C."/>
            <person name="Han C."/>
            <person name="Tapia R."/>
            <person name="Land M."/>
            <person name="Hauser L."/>
            <person name="Kyrpides N."/>
            <person name="Ivanova N."/>
            <person name="Pagani I."/>
            <person name="Imachi H."/>
            <person name="Tamaki H."/>
            <person name="Sekiguchi Y."/>
            <person name="Kamagata Y."/>
            <person name="Cadillo-Quiroz H."/>
            <person name="Zinder S."/>
            <person name="Liu W.-T."/>
            <person name="Woyke T."/>
        </authorList>
    </citation>
    <scope>NUCLEOTIDE SEQUENCE [LARGE SCALE GENOMIC DNA]</scope>
    <source>
        <strain evidence="6">DSM 22288 / NBRC 105244 / SMSP</strain>
    </source>
</reference>
<proteinExistence type="inferred from homology"/>
<dbReference type="PANTHER" id="PTHR13305">
    <property type="entry name" value="RIBOSOME BIOGENESIS PROTEIN NOP10"/>
    <property type="match status" value="1"/>
</dbReference>
<dbReference type="GO" id="GO:1990904">
    <property type="term" value="C:ribonucleoprotein complex"/>
    <property type="evidence" value="ECO:0007669"/>
    <property type="project" value="UniProtKB-KW"/>
</dbReference>
<keyword evidence="3" id="KW-0698">rRNA processing</keyword>
<dbReference type="Pfam" id="PF04135">
    <property type="entry name" value="Nop10p"/>
    <property type="match status" value="1"/>
</dbReference>
<evidence type="ECO:0000256" key="1">
    <source>
        <dbReference type="ARBA" id="ARBA00009462"/>
    </source>
</evidence>
<dbReference type="InterPro" id="IPR007264">
    <property type="entry name" value="H/ACA_rnp_Nop10"/>
</dbReference>
<dbReference type="GO" id="GO:0001522">
    <property type="term" value="P:pseudouridine synthesis"/>
    <property type="evidence" value="ECO:0007669"/>
    <property type="project" value="InterPro"/>
</dbReference>
<protein>
    <submittedName>
        <fullName evidence="5">Putative Zn-ribbon RNA-binding protein</fullName>
    </submittedName>
</protein>
<keyword evidence="6" id="KW-1185">Reference proteome</keyword>
<reference evidence="5 6" key="2">
    <citation type="journal article" date="2014" name="Genome Announc.">
        <title>Complete Genome Sequence of Methanoregula formicica SMSPT, a Mesophilic Hydrogenotrophic Methanogen Isolated from a Methanogenic Upflow Anaerobic Sludge Blanket Reactor.</title>
        <authorList>
            <person name="Yamamoto K."/>
            <person name="Tamaki H."/>
            <person name="Cadillo-Quiroz H."/>
            <person name="Imachi H."/>
            <person name="Kyrpides N."/>
            <person name="Woyke T."/>
            <person name="Goodwin L."/>
            <person name="Zinder S.H."/>
            <person name="Kamagata Y."/>
            <person name="Liu W.T."/>
        </authorList>
    </citation>
    <scope>NUCLEOTIDE SEQUENCE [LARGE SCALE GENOMIC DNA]</scope>
    <source>
        <strain evidence="6">DSM 22288 / NBRC 105244 / SMSP</strain>
    </source>
</reference>
<keyword evidence="4" id="KW-0687">Ribonucleoprotein</keyword>
<organism evidence="5 6">
    <name type="scientific">Methanoregula formicica (strain DSM 22288 / NBRC 105244 / SMSP)</name>
    <dbReference type="NCBI Taxonomy" id="593750"/>
    <lineage>
        <taxon>Archaea</taxon>
        <taxon>Methanobacteriati</taxon>
        <taxon>Methanobacteriota</taxon>
        <taxon>Stenosarchaea group</taxon>
        <taxon>Methanomicrobia</taxon>
        <taxon>Methanomicrobiales</taxon>
        <taxon>Methanoregulaceae</taxon>
        <taxon>Methanoregula</taxon>
    </lineage>
</organism>
<comment type="similarity">
    <text evidence="1">Belongs to the NOP10 family.</text>
</comment>
<dbReference type="PANTHER" id="PTHR13305:SF0">
    <property type="entry name" value="H_ACA RIBONUCLEOPROTEIN COMPLEX SUBUNIT 3"/>
    <property type="match status" value="1"/>
</dbReference>
<dbReference type="InParanoid" id="L0HG31"/>
<dbReference type="Proteomes" id="UP000010824">
    <property type="component" value="Chromosome"/>
</dbReference>
<dbReference type="InterPro" id="IPR036756">
    <property type="entry name" value="H/ACA_rnp_Nop10_sf"/>
</dbReference>
<dbReference type="EMBL" id="CP003167">
    <property type="protein sequence ID" value="AGB02054.1"/>
    <property type="molecule type" value="Genomic_DNA"/>
</dbReference>
<evidence type="ECO:0000256" key="2">
    <source>
        <dbReference type="ARBA" id="ARBA00022517"/>
    </source>
</evidence>
<keyword evidence="2" id="KW-0690">Ribosome biogenesis</keyword>
<dbReference type="GO" id="GO:0006364">
    <property type="term" value="P:rRNA processing"/>
    <property type="evidence" value="ECO:0007669"/>
    <property type="project" value="UniProtKB-KW"/>
</dbReference>
<dbReference type="Gene3D" id="2.20.28.40">
    <property type="entry name" value="H/ACA ribonucleoprotein complex, subunit Nop10"/>
    <property type="match status" value="1"/>
</dbReference>
<evidence type="ECO:0000256" key="4">
    <source>
        <dbReference type="ARBA" id="ARBA00023274"/>
    </source>
</evidence>
<dbReference type="NCBIfam" id="NF009623">
    <property type="entry name" value="PRK13130.1"/>
    <property type="match status" value="1"/>
</dbReference>
<name>L0HG31_METFS</name>